<name>A0A392UQV8_9FABA</name>
<keyword evidence="1" id="KW-0548">Nucleotidyltransferase</keyword>
<accession>A0A392UQV8</accession>
<comment type="caution">
    <text evidence="1">The sequence shown here is derived from an EMBL/GenBank/DDBJ whole genome shotgun (WGS) entry which is preliminary data.</text>
</comment>
<dbReference type="GO" id="GO:0003964">
    <property type="term" value="F:RNA-directed DNA polymerase activity"/>
    <property type="evidence" value="ECO:0007669"/>
    <property type="project" value="UniProtKB-KW"/>
</dbReference>
<keyword evidence="2" id="KW-1185">Reference proteome</keyword>
<keyword evidence="1" id="KW-0808">Transferase</keyword>
<dbReference type="EMBL" id="LXQA010875506">
    <property type="protein sequence ID" value="MCI75117.1"/>
    <property type="molecule type" value="Genomic_DNA"/>
</dbReference>
<keyword evidence="1" id="KW-0695">RNA-directed DNA polymerase</keyword>
<protein>
    <submittedName>
        <fullName evidence="1">RNA-directed DNA polymerase (Reverse transcriptase)</fullName>
    </submittedName>
</protein>
<evidence type="ECO:0000313" key="2">
    <source>
        <dbReference type="Proteomes" id="UP000265520"/>
    </source>
</evidence>
<sequence>MKRLTTAPVLILPDAKESFVVYCDASKMGLG</sequence>
<organism evidence="1 2">
    <name type="scientific">Trifolium medium</name>
    <dbReference type="NCBI Taxonomy" id="97028"/>
    <lineage>
        <taxon>Eukaryota</taxon>
        <taxon>Viridiplantae</taxon>
        <taxon>Streptophyta</taxon>
        <taxon>Embryophyta</taxon>
        <taxon>Tracheophyta</taxon>
        <taxon>Spermatophyta</taxon>
        <taxon>Magnoliopsida</taxon>
        <taxon>eudicotyledons</taxon>
        <taxon>Gunneridae</taxon>
        <taxon>Pentapetalae</taxon>
        <taxon>rosids</taxon>
        <taxon>fabids</taxon>
        <taxon>Fabales</taxon>
        <taxon>Fabaceae</taxon>
        <taxon>Papilionoideae</taxon>
        <taxon>50 kb inversion clade</taxon>
        <taxon>NPAAA clade</taxon>
        <taxon>Hologalegina</taxon>
        <taxon>IRL clade</taxon>
        <taxon>Trifolieae</taxon>
        <taxon>Trifolium</taxon>
    </lineage>
</organism>
<proteinExistence type="predicted"/>
<dbReference type="AlphaFoldDB" id="A0A392UQV8"/>
<dbReference type="Proteomes" id="UP000265520">
    <property type="component" value="Unassembled WGS sequence"/>
</dbReference>
<reference evidence="1 2" key="1">
    <citation type="journal article" date="2018" name="Front. Plant Sci.">
        <title>Red Clover (Trifolium pratense) and Zigzag Clover (T. medium) - A Picture of Genomic Similarities and Differences.</title>
        <authorList>
            <person name="Dluhosova J."/>
            <person name="Istvanek J."/>
            <person name="Nedelnik J."/>
            <person name="Repkova J."/>
        </authorList>
    </citation>
    <scope>NUCLEOTIDE SEQUENCE [LARGE SCALE GENOMIC DNA]</scope>
    <source>
        <strain evidence="2">cv. 10/8</strain>
        <tissue evidence="1">Leaf</tissue>
    </source>
</reference>
<evidence type="ECO:0000313" key="1">
    <source>
        <dbReference type="EMBL" id="MCI75117.1"/>
    </source>
</evidence>
<feature type="non-terminal residue" evidence="1">
    <location>
        <position position="31"/>
    </location>
</feature>